<protein>
    <recommendedName>
        <fullName evidence="2">Transcription factor BTF3</fullName>
    </recommendedName>
</protein>
<feature type="compositionally biased region" description="Polar residues" evidence="3">
    <location>
        <begin position="426"/>
        <end position="438"/>
    </location>
</feature>
<feature type="compositionally biased region" description="Polar residues" evidence="3">
    <location>
        <begin position="715"/>
        <end position="750"/>
    </location>
</feature>
<feature type="compositionally biased region" description="Basic and acidic residues" evidence="3">
    <location>
        <begin position="345"/>
        <end position="396"/>
    </location>
</feature>
<evidence type="ECO:0000256" key="1">
    <source>
        <dbReference type="ARBA" id="ARBA00005296"/>
    </source>
</evidence>
<dbReference type="PROSITE" id="PS51151">
    <property type="entry name" value="NAC_AB"/>
    <property type="match status" value="1"/>
</dbReference>
<evidence type="ECO:0000259" key="4">
    <source>
        <dbReference type="PROSITE" id="PS51151"/>
    </source>
</evidence>
<keyword evidence="6" id="KW-1185">Reference proteome</keyword>
<feature type="compositionally biased region" description="Basic and acidic residues" evidence="3">
    <location>
        <begin position="297"/>
        <end position="313"/>
    </location>
</feature>
<feature type="region of interest" description="Disordered" evidence="3">
    <location>
        <begin position="1149"/>
        <end position="1188"/>
    </location>
</feature>
<reference evidence="5" key="2">
    <citation type="submission" date="2020-05" db="UniProtKB">
        <authorList>
            <consortium name="EnsemblMetazoa"/>
        </authorList>
    </citation>
    <scope>IDENTIFICATION</scope>
    <source>
        <strain evidence="5">IAEA</strain>
    </source>
</reference>
<feature type="compositionally biased region" description="Basic and acidic residues" evidence="3">
    <location>
        <begin position="271"/>
        <end position="281"/>
    </location>
</feature>
<dbReference type="InterPro" id="IPR039370">
    <property type="entry name" value="BTF3"/>
</dbReference>
<evidence type="ECO:0000256" key="2">
    <source>
        <dbReference type="RuleBase" id="RU361272"/>
    </source>
</evidence>
<accession>A0A1A9WZ83</accession>
<dbReference type="STRING" id="37001.A0A1A9WZ83"/>
<comment type="similarity">
    <text evidence="1 2">Belongs to the NAC-beta family.</text>
</comment>
<feature type="compositionally biased region" description="Polar residues" evidence="3">
    <location>
        <begin position="851"/>
        <end position="865"/>
    </location>
</feature>
<organism evidence="5 6">
    <name type="scientific">Glossina brevipalpis</name>
    <dbReference type="NCBI Taxonomy" id="37001"/>
    <lineage>
        <taxon>Eukaryota</taxon>
        <taxon>Metazoa</taxon>
        <taxon>Ecdysozoa</taxon>
        <taxon>Arthropoda</taxon>
        <taxon>Hexapoda</taxon>
        <taxon>Insecta</taxon>
        <taxon>Pterygota</taxon>
        <taxon>Neoptera</taxon>
        <taxon>Endopterygota</taxon>
        <taxon>Diptera</taxon>
        <taxon>Brachycera</taxon>
        <taxon>Muscomorpha</taxon>
        <taxon>Hippoboscoidea</taxon>
        <taxon>Glossinidae</taxon>
        <taxon>Glossina</taxon>
    </lineage>
</organism>
<dbReference type="InterPro" id="IPR038187">
    <property type="entry name" value="NAC_A/B_dom_sf"/>
</dbReference>
<feature type="compositionally biased region" description="Polar residues" evidence="3">
    <location>
        <begin position="1041"/>
        <end position="1069"/>
    </location>
</feature>
<feature type="compositionally biased region" description="Basic and acidic residues" evidence="3">
    <location>
        <begin position="320"/>
        <end position="329"/>
    </location>
</feature>
<evidence type="ECO:0000256" key="3">
    <source>
        <dbReference type="SAM" id="MobiDB-lite"/>
    </source>
</evidence>
<feature type="compositionally biased region" description="Low complexity" evidence="3">
    <location>
        <begin position="260"/>
        <end position="269"/>
    </location>
</feature>
<name>A0A1A9WZ83_9MUSC</name>
<dbReference type="SMART" id="SM01407">
    <property type="entry name" value="NAC"/>
    <property type="match status" value="1"/>
</dbReference>
<feature type="region of interest" description="Disordered" evidence="3">
    <location>
        <begin position="17"/>
        <end position="38"/>
    </location>
</feature>
<dbReference type="Gene3D" id="2.20.70.30">
    <property type="entry name" value="Nascent polypeptide-associated complex domain"/>
    <property type="match status" value="1"/>
</dbReference>
<feature type="region of interest" description="Disordered" evidence="3">
    <location>
        <begin position="180"/>
        <end position="456"/>
    </location>
</feature>
<feature type="region of interest" description="Disordered" evidence="3">
    <location>
        <begin position="518"/>
        <end position="538"/>
    </location>
</feature>
<evidence type="ECO:0000313" key="6">
    <source>
        <dbReference type="Proteomes" id="UP000091820"/>
    </source>
</evidence>
<dbReference type="EnsemblMetazoa" id="GBRI038178-RA">
    <property type="protein sequence ID" value="GBRI038178-PA"/>
    <property type="gene ID" value="GBRI038178"/>
</dbReference>
<feature type="domain" description="NAC-A/B" evidence="4">
    <location>
        <begin position="33"/>
        <end position="98"/>
    </location>
</feature>
<dbReference type="Proteomes" id="UP000091820">
    <property type="component" value="Unassembled WGS sequence"/>
</dbReference>
<feature type="compositionally biased region" description="Basic and acidic residues" evidence="3">
    <location>
        <begin position="227"/>
        <end position="254"/>
    </location>
</feature>
<feature type="compositionally biased region" description="Polar residues" evidence="3">
    <location>
        <begin position="760"/>
        <end position="783"/>
    </location>
</feature>
<feature type="compositionally biased region" description="Basic and acidic residues" evidence="3">
    <location>
        <begin position="524"/>
        <end position="533"/>
    </location>
</feature>
<feature type="region of interest" description="Disordered" evidence="3">
    <location>
        <begin position="633"/>
        <end position="929"/>
    </location>
</feature>
<proteinExistence type="inferred from homology"/>
<reference evidence="6" key="1">
    <citation type="submission" date="2014-03" db="EMBL/GenBank/DDBJ databases">
        <authorList>
            <person name="Aksoy S."/>
            <person name="Warren W."/>
            <person name="Wilson R.K."/>
        </authorList>
    </citation>
    <scope>NUCLEOTIDE SEQUENCE [LARGE SCALE GENOMIC DNA]</scope>
    <source>
        <strain evidence="6">IAEA</strain>
    </source>
</reference>
<feature type="compositionally biased region" description="Polar residues" evidence="3">
    <location>
        <begin position="287"/>
        <end position="296"/>
    </location>
</feature>
<dbReference type="AlphaFoldDB" id="A0A1A9WZ83"/>
<feature type="region of interest" description="Disordered" evidence="3">
    <location>
        <begin position="963"/>
        <end position="1084"/>
    </location>
</feature>
<evidence type="ECO:0000313" key="5">
    <source>
        <dbReference type="EnsemblMetazoa" id="GBRI038178-PA"/>
    </source>
</evidence>
<feature type="compositionally biased region" description="Basic and acidic residues" evidence="3">
    <location>
        <begin position="439"/>
        <end position="455"/>
    </location>
</feature>
<sequence>MNVEKLRRLQAQVRIGGKGTPRRKKKVMHQSAATDDKKLQSSLKKLSVSTIPGIEEVNIIKDDLTVIHFNNPKAQASLSANTFAVTGHGESKKIVEMLPEILPQLGQETVMQLRMFANTMSSGVQKSGSGAGGILEKVAEEDDDVPLLVNDFEQVAKLEEASKANKKVVTFDAESQKIDNNHKTPTLEKIETKIDASKSLENAKKSNDLKEEKKGKKPNKQANDGAAKNKTETAKSENKNQKQTKNEKSNKQEKPSASFATTTTVTATAIKDIKKENEKQKLPLQSKEISNNSNNKVDTDAQIKREVVADKKQQPQQQLKKNDGNKKENVTAPSVNEPNQQKSAGKGEKSSGKSDTSRQKSMKPESEKEAEKKDEKSQNAEKNKASSKSQNKENKELQQPSSSGKGIEEQSAESAQLAKGEEKLQTIVTISVNEQTAYKSKEEPVAAEQLEKSEQSKVIPTVAVPKENLEKSDEPILLPISSKVEEQSKAVSVMSIAEQSKPDANLSAVQVPADVKSEMTSVNVEKKDPEKSADVSSIKPAEVNEKSLSLVVKYEVSTNNAVIEAQRVEDKVKESEPKHVASEIKETIKSEIISAEVGQTENKTEMKDAKEAPVVDVVELKSVGVTEVDIRETTKEKESLAKKVSHGVAQDDKTLPVSSVTDGSPKTTPVVVQKASPSKQITTKKPAASPITTATKKEVSESKVEANRTKPASVKPTSIQTNQTKPSQANTNQKTSKSQAPTKVVTSPSKANEKPALSAKPTTPSKAASPQPKTTVASPTKTSAIGEIEGQTKDLAKQVTGASGKSEVNVKPNIPALDSGSHPKSGNEATTPTKASSPAAKTQKKPAIASKPNQNTKTKPINNKATVEPVMKSSVKQNSPSKSCEDGNLKSKSSVKQDQAKQVNAVKTSADPSPKITEQTPVEKGQLPNVDAVKKNIQASPEKMIAVISGNVQEKQTLAREQKEIATKPENLPKVNIETIAKTGNEKPKQPTTPKRTEDTITKPKIQLDEKETDVSVKIEMETLPAKRISPQKTGDALAKSESSQSSLPKMQKIEQSISTKETSPQNILDVSDESTAPPENIGTVNVQVSKEVTAITVGENTQLVEQKINPQKTLDISAKVADSISLGYKPPNEQTPVQQVAEMIKPKPEVDESISTPKDAEVKDQNLNSSPQEALLNVSKDTNQPTK</sequence>
<feature type="compositionally biased region" description="Basic and acidic residues" evidence="3">
    <location>
        <begin position="180"/>
        <end position="214"/>
    </location>
</feature>
<dbReference type="FunFam" id="2.20.70.30:FF:000001">
    <property type="entry name" value="Transcription factor BTF3 homolog"/>
    <property type="match status" value="1"/>
</dbReference>
<dbReference type="InterPro" id="IPR002715">
    <property type="entry name" value="Nas_poly-pep-assoc_cplx_dom"/>
</dbReference>
<feature type="compositionally biased region" description="Low complexity" evidence="3">
    <location>
        <begin position="829"/>
        <end position="841"/>
    </location>
</feature>
<dbReference type="Pfam" id="PF01849">
    <property type="entry name" value="NAC"/>
    <property type="match status" value="1"/>
</dbReference>
<dbReference type="CDD" id="cd22055">
    <property type="entry name" value="NAC_BTF3"/>
    <property type="match status" value="1"/>
</dbReference>
<dbReference type="VEuPathDB" id="VectorBase:GBRI038178"/>
<dbReference type="PANTHER" id="PTHR10351">
    <property type="entry name" value="TRANSCRIPTION FACTOR BTF3 FAMILY MEMBER"/>
    <property type="match status" value="1"/>
</dbReference>
<feature type="compositionally biased region" description="Polar residues" evidence="3">
    <location>
        <begin position="656"/>
        <end position="667"/>
    </location>
</feature>
<feature type="compositionally biased region" description="Polar residues" evidence="3">
    <location>
        <begin position="331"/>
        <end position="341"/>
    </location>
</feature>
<feature type="compositionally biased region" description="Basic and acidic residues" evidence="3">
    <location>
        <begin position="984"/>
        <end position="1021"/>
    </location>
</feature>
<feature type="compositionally biased region" description="Polar residues" evidence="3">
    <location>
        <begin position="890"/>
        <end position="920"/>
    </location>
</feature>
<feature type="compositionally biased region" description="Basic and acidic residues" evidence="3">
    <location>
        <begin position="695"/>
        <end position="708"/>
    </location>
</feature>